<dbReference type="GO" id="GO:0022857">
    <property type="term" value="F:transmembrane transporter activity"/>
    <property type="evidence" value="ECO:0007669"/>
    <property type="project" value="InterPro"/>
</dbReference>
<keyword evidence="4 5" id="KW-0472">Membrane</keyword>
<evidence type="ECO:0000256" key="5">
    <source>
        <dbReference type="SAM" id="Phobius"/>
    </source>
</evidence>
<evidence type="ECO:0000313" key="7">
    <source>
        <dbReference type="EMBL" id="PFH53524.1"/>
    </source>
</evidence>
<evidence type="ECO:0000256" key="1">
    <source>
        <dbReference type="ARBA" id="ARBA00004141"/>
    </source>
</evidence>
<evidence type="ECO:0000256" key="2">
    <source>
        <dbReference type="ARBA" id="ARBA00022692"/>
    </source>
</evidence>
<feature type="transmembrane region" description="Helical" evidence="5">
    <location>
        <begin position="431"/>
        <end position="452"/>
    </location>
</feature>
<evidence type="ECO:0000256" key="3">
    <source>
        <dbReference type="ARBA" id="ARBA00022989"/>
    </source>
</evidence>
<name>A0A2A9NVV9_9AGAR</name>
<reference evidence="7 8" key="1">
    <citation type="submission" date="2014-02" db="EMBL/GenBank/DDBJ databases">
        <title>Transposable element dynamics among asymbiotic and ectomycorrhizal Amanita fungi.</title>
        <authorList>
            <consortium name="DOE Joint Genome Institute"/>
            <person name="Hess J."/>
            <person name="Skrede I."/>
            <person name="Wolfe B."/>
            <person name="LaButti K."/>
            <person name="Ohm R.A."/>
            <person name="Grigoriev I.V."/>
            <person name="Pringle A."/>
        </authorList>
    </citation>
    <scope>NUCLEOTIDE SEQUENCE [LARGE SCALE GENOMIC DNA]</scope>
    <source>
        <strain evidence="7 8">SKay4041</strain>
    </source>
</reference>
<feature type="transmembrane region" description="Helical" evidence="5">
    <location>
        <begin position="106"/>
        <end position="125"/>
    </location>
</feature>
<dbReference type="PANTHER" id="PTHR23502">
    <property type="entry name" value="MAJOR FACILITATOR SUPERFAMILY"/>
    <property type="match status" value="1"/>
</dbReference>
<dbReference type="InterPro" id="IPR020846">
    <property type="entry name" value="MFS_dom"/>
</dbReference>
<organism evidence="7 8">
    <name type="scientific">Amanita thiersii Skay4041</name>
    <dbReference type="NCBI Taxonomy" id="703135"/>
    <lineage>
        <taxon>Eukaryota</taxon>
        <taxon>Fungi</taxon>
        <taxon>Dikarya</taxon>
        <taxon>Basidiomycota</taxon>
        <taxon>Agaricomycotina</taxon>
        <taxon>Agaricomycetes</taxon>
        <taxon>Agaricomycetidae</taxon>
        <taxon>Agaricales</taxon>
        <taxon>Pluteineae</taxon>
        <taxon>Amanitaceae</taxon>
        <taxon>Amanita</taxon>
    </lineage>
</organism>
<dbReference type="Proteomes" id="UP000242287">
    <property type="component" value="Unassembled WGS sequence"/>
</dbReference>
<feature type="domain" description="Major facilitator superfamily (MFS) profile" evidence="6">
    <location>
        <begin position="40"/>
        <end position="456"/>
    </location>
</feature>
<accession>A0A2A9NVV9</accession>
<feature type="transmembrane region" description="Helical" evidence="5">
    <location>
        <begin position="255"/>
        <end position="278"/>
    </location>
</feature>
<evidence type="ECO:0000259" key="6">
    <source>
        <dbReference type="PROSITE" id="PS50850"/>
    </source>
</evidence>
<dbReference type="EMBL" id="KZ301973">
    <property type="protein sequence ID" value="PFH53524.1"/>
    <property type="molecule type" value="Genomic_DNA"/>
</dbReference>
<feature type="transmembrane region" description="Helical" evidence="5">
    <location>
        <begin position="404"/>
        <end position="425"/>
    </location>
</feature>
<sequence length="472" mass="50613">MSSEETPLLHSTLVQDSEESAIRKHQAIYEFFSPTRKRILVLLVSSCGLLPLFVSGTLFPVIPQIAKDLNTTGSVISLAVSVSIFGASFGGLCAASYSTFYGRRPVYLVSLPLLFVGSLGVSTATSVPQLMFWRFVQASGASPGMTVGAGVIGDLYRLEERGGAMGVFLAACLIGPALAPPIGGFVAHYTSWRVMQFLLGVLGLCGLILMSLCFPETSHPGARGIDKLQPDERQSWKSLFVNPFSPLELLRSPNLLSVSLAGFAVLLTDYVLLVPLPFTIAARYNITNEGLIGACFIPAGLGNLIGAPLAGRISDKIVVKWRERRGGIWYPEDRLRATLPGALFFVPLSILLSGLITHFVSGRIGLILNLVCLFANGIGVDIVLSPSVSYTVDVLHSRSAEAMAANSCFRALLLSLTVTIIIPLIEKYGVAITDGLFAAFAWVGFIILWLTIKYGGQMRAWVDVGYSTASSN</sequence>
<feature type="transmembrane region" description="Helical" evidence="5">
    <location>
        <begin position="164"/>
        <end position="182"/>
    </location>
</feature>
<comment type="subcellular location">
    <subcellularLocation>
        <location evidence="1">Membrane</location>
        <topology evidence="1">Multi-pass membrane protein</topology>
    </subcellularLocation>
</comment>
<keyword evidence="3 5" id="KW-1133">Transmembrane helix</keyword>
<dbReference type="Gene3D" id="1.20.1250.20">
    <property type="entry name" value="MFS general substrate transporter like domains"/>
    <property type="match status" value="1"/>
</dbReference>
<feature type="transmembrane region" description="Helical" evidence="5">
    <location>
        <begin position="290"/>
        <end position="314"/>
    </location>
</feature>
<evidence type="ECO:0000256" key="4">
    <source>
        <dbReference type="ARBA" id="ARBA00023136"/>
    </source>
</evidence>
<dbReference type="InterPro" id="IPR036259">
    <property type="entry name" value="MFS_trans_sf"/>
</dbReference>
<keyword evidence="8" id="KW-1185">Reference proteome</keyword>
<dbReference type="PROSITE" id="PS50850">
    <property type="entry name" value="MFS"/>
    <property type="match status" value="1"/>
</dbReference>
<dbReference type="GO" id="GO:0005886">
    <property type="term" value="C:plasma membrane"/>
    <property type="evidence" value="ECO:0007669"/>
    <property type="project" value="TreeGrafter"/>
</dbReference>
<feature type="transmembrane region" description="Helical" evidence="5">
    <location>
        <begin position="194"/>
        <end position="214"/>
    </location>
</feature>
<dbReference type="AlphaFoldDB" id="A0A2A9NVV9"/>
<feature type="transmembrane region" description="Helical" evidence="5">
    <location>
        <begin position="335"/>
        <end position="360"/>
    </location>
</feature>
<dbReference type="SUPFAM" id="SSF103473">
    <property type="entry name" value="MFS general substrate transporter"/>
    <property type="match status" value="1"/>
</dbReference>
<gene>
    <name evidence="7" type="ORF">AMATHDRAFT_171409</name>
</gene>
<proteinExistence type="predicted"/>
<evidence type="ECO:0000313" key="8">
    <source>
        <dbReference type="Proteomes" id="UP000242287"/>
    </source>
</evidence>
<dbReference type="Pfam" id="PF07690">
    <property type="entry name" value="MFS_1"/>
    <property type="match status" value="1"/>
</dbReference>
<dbReference type="PRINTS" id="PR01036">
    <property type="entry name" value="TCRTETB"/>
</dbReference>
<protein>
    <recommendedName>
        <fullName evidence="6">Major facilitator superfamily (MFS) profile domain-containing protein</fullName>
    </recommendedName>
</protein>
<feature type="transmembrane region" description="Helical" evidence="5">
    <location>
        <begin position="131"/>
        <end position="152"/>
    </location>
</feature>
<dbReference type="STRING" id="703135.A0A2A9NVV9"/>
<dbReference type="InterPro" id="IPR011701">
    <property type="entry name" value="MFS"/>
</dbReference>
<feature type="transmembrane region" description="Helical" evidence="5">
    <location>
        <begin position="366"/>
        <end position="384"/>
    </location>
</feature>
<dbReference type="OrthoDB" id="3066029at2759"/>
<feature type="transmembrane region" description="Helical" evidence="5">
    <location>
        <begin position="39"/>
        <end position="62"/>
    </location>
</feature>
<feature type="transmembrane region" description="Helical" evidence="5">
    <location>
        <begin position="74"/>
        <end position="94"/>
    </location>
</feature>
<dbReference type="PANTHER" id="PTHR23502:SF64">
    <property type="entry name" value="TRANSPORTER, PUTATIVE (AFU_ORTHOLOGUE AFUA_3G11760)-RELATED"/>
    <property type="match status" value="1"/>
</dbReference>
<keyword evidence="2 5" id="KW-0812">Transmembrane</keyword>